<evidence type="ECO:0000259" key="8">
    <source>
        <dbReference type="SMART" id="SM00091"/>
    </source>
</evidence>
<dbReference type="InterPro" id="IPR000014">
    <property type="entry name" value="PAS"/>
</dbReference>
<gene>
    <name evidence="10" type="ORF">DEM34_08350</name>
</gene>
<keyword evidence="10" id="KW-0808">Transferase</keyword>
<dbReference type="PANTHER" id="PTHR30231">
    <property type="entry name" value="DNA POLYMERASE III SUBUNIT EPSILON"/>
    <property type="match status" value="1"/>
</dbReference>
<sequence length="695" mass="75950">MRAFRLPPIRRRAWYLAALGVLILAGLTAGLALGYPAAMPAVLALGGLAILVTLLIVVVLDRRVLRPLATVSRGAEILACSNPEHRLELRGRHWLERLPERVQELGAAISRSQAELGEAVAAWSARLEERKARLETVLREIREGVVVCDAEGRLLLYNDAARALLQGEPALGLGRRVGEVLNDAPLRHTLDLLRQRRAGAEAGGNDGADLVCASASGDRLLRCRVTLLAEDGPEAGGFVLTLEDVSTRTRALLRRERALRQEVEGLRDPLASLRAASENLAIARAEGLTADVERFGRVIDDESARLGERFARLCAETESVVTDNWRLEDVHAGDLLASVVQRQGEALPRVQAAADVWVRAEPYLVSQVLETLLLRLRTEHAVAALTVSGREEGSRVYLDMSWSGRPVPTARLAGWLDAPLEDVGGTVSAREVLERHDTTVWSFREPADEQRALLRLPLPAAPAKLEPGRPLPPRPEFYDFSLSERARPLGELAERPLAELDYVVFDTETTGLEPSHGDEIVAIGAVRVTAGRVIHGETFETLVNPGRGIPELATRVHGLTDADVADAPDIAEALRRFRAFVGDAVLVGHNVAFDMRFLKLKQRPTGVIFDNPVLDSLLLSILIHDHTPEHTLEAIAQRLGVSVGGRHTALGDALTTAEIFVRLLDLLPTQGIVTLRDAVGASERMVEYRRQQRAF</sequence>
<dbReference type="Gene3D" id="3.30.420.10">
    <property type="entry name" value="Ribonuclease H-like superfamily/Ribonuclease H"/>
    <property type="match status" value="1"/>
</dbReference>
<dbReference type="NCBIfam" id="TIGR00573">
    <property type="entry name" value="dnaq"/>
    <property type="match status" value="1"/>
</dbReference>
<dbReference type="OrthoDB" id="9803913at2"/>
<keyword evidence="7" id="KW-0812">Transmembrane</keyword>
<comment type="catalytic activity">
    <reaction evidence="6">
        <text>DNA(n) + a 2'-deoxyribonucleoside 5'-triphosphate = DNA(n+1) + diphosphate</text>
        <dbReference type="Rhea" id="RHEA:22508"/>
        <dbReference type="Rhea" id="RHEA-COMP:17339"/>
        <dbReference type="Rhea" id="RHEA-COMP:17340"/>
        <dbReference type="ChEBI" id="CHEBI:33019"/>
        <dbReference type="ChEBI" id="CHEBI:61560"/>
        <dbReference type="ChEBI" id="CHEBI:173112"/>
        <dbReference type="EC" id="2.7.7.7"/>
    </reaction>
</comment>
<dbReference type="SMART" id="SM00091">
    <property type="entry name" value="PAS"/>
    <property type="match status" value="1"/>
</dbReference>
<dbReference type="InterPro" id="IPR012337">
    <property type="entry name" value="RNaseH-like_sf"/>
</dbReference>
<feature type="domain" description="PAS" evidence="8">
    <location>
        <begin position="132"/>
        <end position="198"/>
    </location>
</feature>
<dbReference type="FunFam" id="3.30.420.10:FF:000045">
    <property type="entry name" value="3'-5' exonuclease DinG"/>
    <property type="match status" value="1"/>
</dbReference>
<evidence type="ECO:0000256" key="7">
    <source>
        <dbReference type="SAM" id="Phobius"/>
    </source>
</evidence>
<keyword evidence="10" id="KW-0418">Kinase</keyword>
<accession>A0A2U2N3J4</accession>
<dbReference type="GO" id="GO:0003677">
    <property type="term" value="F:DNA binding"/>
    <property type="evidence" value="ECO:0007669"/>
    <property type="project" value="InterPro"/>
</dbReference>
<keyword evidence="3" id="KW-0378">Hydrolase</keyword>
<keyword evidence="7" id="KW-0472">Membrane</keyword>
<dbReference type="SMART" id="SM00479">
    <property type="entry name" value="EXOIII"/>
    <property type="match status" value="1"/>
</dbReference>
<protein>
    <recommendedName>
        <fullName evidence="1">DNA-directed DNA polymerase</fullName>
        <ecNumber evidence="1">2.7.7.7</ecNumber>
    </recommendedName>
</protein>
<keyword evidence="11" id="KW-1185">Reference proteome</keyword>
<dbReference type="SUPFAM" id="SSF53098">
    <property type="entry name" value="Ribonuclease H-like"/>
    <property type="match status" value="1"/>
</dbReference>
<dbReference type="EC" id="2.7.7.7" evidence="1"/>
<name>A0A2U2N3J4_9GAMM</name>
<dbReference type="GO" id="GO:0016301">
    <property type="term" value="F:kinase activity"/>
    <property type="evidence" value="ECO:0007669"/>
    <property type="project" value="UniProtKB-KW"/>
</dbReference>
<keyword evidence="2" id="KW-0540">Nuclease</keyword>
<evidence type="ECO:0000256" key="1">
    <source>
        <dbReference type="ARBA" id="ARBA00012417"/>
    </source>
</evidence>
<dbReference type="PANTHER" id="PTHR30231:SF41">
    <property type="entry name" value="DNA POLYMERASE III SUBUNIT EPSILON"/>
    <property type="match status" value="1"/>
</dbReference>
<dbReference type="Pfam" id="PF08448">
    <property type="entry name" value="PAS_4"/>
    <property type="match status" value="1"/>
</dbReference>
<dbReference type="InterPro" id="IPR013520">
    <property type="entry name" value="Ribonucl_H"/>
</dbReference>
<dbReference type="Gene3D" id="3.30.450.20">
    <property type="entry name" value="PAS domain"/>
    <property type="match status" value="1"/>
</dbReference>
<dbReference type="Pfam" id="PF00929">
    <property type="entry name" value="RNase_T"/>
    <property type="match status" value="1"/>
</dbReference>
<proteinExistence type="predicted"/>
<dbReference type="Proteomes" id="UP000245474">
    <property type="component" value="Unassembled WGS sequence"/>
</dbReference>
<dbReference type="CDD" id="cd06127">
    <property type="entry name" value="DEDDh"/>
    <property type="match status" value="1"/>
</dbReference>
<feature type="domain" description="Exonuclease" evidence="9">
    <location>
        <begin position="501"/>
        <end position="669"/>
    </location>
</feature>
<dbReference type="GO" id="GO:0045004">
    <property type="term" value="P:DNA replication proofreading"/>
    <property type="evidence" value="ECO:0007669"/>
    <property type="project" value="TreeGrafter"/>
</dbReference>
<dbReference type="InterPro" id="IPR035965">
    <property type="entry name" value="PAS-like_dom_sf"/>
</dbReference>
<dbReference type="InterPro" id="IPR036397">
    <property type="entry name" value="RNaseH_sf"/>
</dbReference>
<reference evidence="10 11" key="1">
    <citation type="submission" date="2018-05" db="EMBL/GenBank/DDBJ databases">
        <title>Spiribacter halobius sp. nov., a moderately halophilic bacterium isolated from marine solar saltern.</title>
        <authorList>
            <person name="Zheng W.-S."/>
            <person name="Lu D.-C."/>
            <person name="Du Z.-J."/>
        </authorList>
    </citation>
    <scope>NUCLEOTIDE SEQUENCE [LARGE SCALE GENOMIC DNA]</scope>
    <source>
        <strain evidence="10 11">E85</strain>
    </source>
</reference>
<evidence type="ECO:0000256" key="3">
    <source>
        <dbReference type="ARBA" id="ARBA00022839"/>
    </source>
</evidence>
<dbReference type="InterPro" id="IPR013656">
    <property type="entry name" value="PAS_4"/>
</dbReference>
<dbReference type="CDD" id="cd00130">
    <property type="entry name" value="PAS"/>
    <property type="match status" value="1"/>
</dbReference>
<organism evidence="10 11">
    <name type="scientific">Sediminicurvatus halobius</name>
    <dbReference type="NCBI Taxonomy" id="2182432"/>
    <lineage>
        <taxon>Bacteria</taxon>
        <taxon>Pseudomonadati</taxon>
        <taxon>Pseudomonadota</taxon>
        <taxon>Gammaproteobacteria</taxon>
        <taxon>Chromatiales</taxon>
        <taxon>Ectothiorhodospiraceae</taxon>
        <taxon>Sediminicurvatus</taxon>
    </lineage>
</organism>
<evidence type="ECO:0000259" key="9">
    <source>
        <dbReference type="SMART" id="SM00479"/>
    </source>
</evidence>
<feature type="transmembrane region" description="Helical" evidence="7">
    <location>
        <begin position="41"/>
        <end position="60"/>
    </location>
</feature>
<evidence type="ECO:0000256" key="5">
    <source>
        <dbReference type="ARBA" id="ARBA00026073"/>
    </source>
</evidence>
<feature type="transmembrane region" description="Helical" evidence="7">
    <location>
        <begin position="12"/>
        <end position="35"/>
    </location>
</feature>
<dbReference type="EMBL" id="QFFI01000010">
    <property type="protein sequence ID" value="PWG63559.1"/>
    <property type="molecule type" value="Genomic_DNA"/>
</dbReference>
<dbReference type="RefSeq" id="WP_109678149.1">
    <property type="nucleotide sequence ID" value="NZ_CP086615.1"/>
</dbReference>
<evidence type="ECO:0000256" key="6">
    <source>
        <dbReference type="ARBA" id="ARBA00049244"/>
    </source>
</evidence>
<evidence type="ECO:0000256" key="4">
    <source>
        <dbReference type="ARBA" id="ARBA00025483"/>
    </source>
</evidence>
<evidence type="ECO:0000313" key="11">
    <source>
        <dbReference type="Proteomes" id="UP000245474"/>
    </source>
</evidence>
<comment type="subunit">
    <text evidence="5">DNA polymerase III contains a core (composed of alpha, epsilon and theta chains) that associates with a tau subunit. This core dimerizes to form the POLIII' complex. PolIII' associates with the gamma complex (composed of gamma, delta, delta', psi and chi chains) and with the beta chain to form the complete DNA polymerase III complex.</text>
</comment>
<dbReference type="InterPro" id="IPR006054">
    <property type="entry name" value="DnaQ"/>
</dbReference>
<comment type="caution">
    <text evidence="10">The sequence shown here is derived from an EMBL/GenBank/DDBJ whole genome shotgun (WGS) entry which is preliminary data.</text>
</comment>
<comment type="function">
    <text evidence="4">DNA polymerase III is a complex, multichain enzyme responsible for most of the replicative synthesis in bacteria. The epsilon subunit contain the editing function and is a proofreading 3'-5' exonuclease.</text>
</comment>
<dbReference type="AlphaFoldDB" id="A0A2U2N3J4"/>
<dbReference type="GO" id="GO:0008408">
    <property type="term" value="F:3'-5' exonuclease activity"/>
    <property type="evidence" value="ECO:0007669"/>
    <property type="project" value="TreeGrafter"/>
</dbReference>
<dbReference type="SUPFAM" id="SSF55785">
    <property type="entry name" value="PYP-like sensor domain (PAS domain)"/>
    <property type="match status" value="1"/>
</dbReference>
<dbReference type="GO" id="GO:0003887">
    <property type="term" value="F:DNA-directed DNA polymerase activity"/>
    <property type="evidence" value="ECO:0007669"/>
    <property type="project" value="UniProtKB-EC"/>
</dbReference>
<dbReference type="GO" id="GO:0005829">
    <property type="term" value="C:cytosol"/>
    <property type="evidence" value="ECO:0007669"/>
    <property type="project" value="TreeGrafter"/>
</dbReference>
<keyword evidence="7" id="KW-1133">Transmembrane helix</keyword>
<evidence type="ECO:0000313" key="10">
    <source>
        <dbReference type="EMBL" id="PWG63559.1"/>
    </source>
</evidence>
<keyword evidence="3" id="KW-0269">Exonuclease</keyword>
<evidence type="ECO:0000256" key="2">
    <source>
        <dbReference type="ARBA" id="ARBA00022722"/>
    </source>
</evidence>